<feature type="domain" description="Helicase C-terminal" evidence="9">
    <location>
        <begin position="218"/>
        <end position="373"/>
    </location>
</feature>
<dbReference type="RefSeq" id="WP_066785996.1">
    <property type="nucleotide sequence ID" value="NZ_CP014806.1"/>
</dbReference>
<dbReference type="OrthoDB" id="9763310at2"/>
<dbReference type="Pfam" id="PF00271">
    <property type="entry name" value="Helicase_C"/>
    <property type="match status" value="1"/>
</dbReference>
<dbReference type="SMART" id="SM00490">
    <property type="entry name" value="HELICc"/>
    <property type="match status" value="1"/>
</dbReference>
<dbReference type="GO" id="GO:0016787">
    <property type="term" value="F:hydrolase activity"/>
    <property type="evidence" value="ECO:0007669"/>
    <property type="project" value="UniProtKB-KW"/>
</dbReference>
<evidence type="ECO:0000256" key="2">
    <source>
        <dbReference type="ARBA" id="ARBA00022801"/>
    </source>
</evidence>
<dbReference type="PANTHER" id="PTHR13710:SF84">
    <property type="entry name" value="ATP-DEPENDENT DNA HELICASE RECS-RELATED"/>
    <property type="match status" value="1"/>
</dbReference>
<keyword evidence="5" id="KW-0238">DNA-binding</keyword>
<dbReference type="GO" id="GO:0006310">
    <property type="term" value="P:DNA recombination"/>
    <property type="evidence" value="ECO:0007669"/>
    <property type="project" value="InterPro"/>
</dbReference>
<dbReference type="GO" id="GO:0006281">
    <property type="term" value="P:DNA repair"/>
    <property type="evidence" value="ECO:0007669"/>
    <property type="project" value="TreeGrafter"/>
</dbReference>
<dbReference type="InterPro" id="IPR014001">
    <property type="entry name" value="Helicase_ATP-bd"/>
</dbReference>
<evidence type="ECO:0000256" key="3">
    <source>
        <dbReference type="ARBA" id="ARBA00022806"/>
    </source>
</evidence>
<dbReference type="SMART" id="SM00487">
    <property type="entry name" value="DEXDc"/>
    <property type="match status" value="1"/>
</dbReference>
<dbReference type="PANTHER" id="PTHR13710">
    <property type="entry name" value="DNA HELICASE RECQ FAMILY MEMBER"/>
    <property type="match status" value="1"/>
</dbReference>
<evidence type="ECO:0000259" key="8">
    <source>
        <dbReference type="PROSITE" id="PS51192"/>
    </source>
</evidence>
<keyword evidence="4" id="KW-0067">ATP-binding</keyword>
<feature type="domain" description="Helicase ATP-binding" evidence="8">
    <location>
        <begin position="24"/>
        <end position="191"/>
    </location>
</feature>
<dbReference type="NCBIfam" id="TIGR00614">
    <property type="entry name" value="recQ_fam"/>
    <property type="match status" value="1"/>
</dbReference>
<dbReference type="PROSITE" id="PS51194">
    <property type="entry name" value="HELICASE_CTER"/>
    <property type="match status" value="1"/>
</dbReference>
<dbReference type="GO" id="GO:0009378">
    <property type="term" value="F:four-way junction helicase activity"/>
    <property type="evidence" value="ECO:0007669"/>
    <property type="project" value="TreeGrafter"/>
</dbReference>
<evidence type="ECO:0000256" key="7">
    <source>
        <dbReference type="ARBA" id="ARBA00044550"/>
    </source>
</evidence>
<dbReference type="GO" id="GO:0043138">
    <property type="term" value="F:3'-5' DNA helicase activity"/>
    <property type="evidence" value="ECO:0007669"/>
    <property type="project" value="TreeGrafter"/>
</dbReference>
<reference evidence="10 11" key="1">
    <citation type="journal article" date="2016" name="Genome Announc.">
        <title>Whole-Genome Sequence of Rummeliibacillus stabekisii Strain PP9 Isolated from Antarctic Soil.</title>
        <authorList>
            <person name="da Mota F.F."/>
            <person name="Vollu R.E."/>
            <person name="Jurelevicius D."/>
            <person name="Seldin L."/>
        </authorList>
    </citation>
    <scope>NUCLEOTIDE SEQUENCE [LARGE SCALE GENOMIC DNA]</scope>
    <source>
        <strain evidence="10 11">PP9</strain>
    </source>
</reference>
<dbReference type="GO" id="GO:0030894">
    <property type="term" value="C:replisome"/>
    <property type="evidence" value="ECO:0007669"/>
    <property type="project" value="TreeGrafter"/>
</dbReference>
<dbReference type="Gene3D" id="3.40.50.300">
    <property type="entry name" value="P-loop containing nucleotide triphosphate hydrolases"/>
    <property type="match status" value="2"/>
</dbReference>
<name>A0A143HAZ1_9BACL</name>
<dbReference type="PROSITE" id="PS00690">
    <property type="entry name" value="DEAH_ATP_HELICASE"/>
    <property type="match status" value="1"/>
</dbReference>
<dbReference type="EMBL" id="CP014806">
    <property type="protein sequence ID" value="AMW98619.1"/>
    <property type="molecule type" value="Genomic_DNA"/>
</dbReference>
<dbReference type="Pfam" id="PF00270">
    <property type="entry name" value="DEAD"/>
    <property type="match status" value="1"/>
</dbReference>
<protein>
    <recommendedName>
        <fullName evidence="6">ATP-dependent DNA helicase RecQ</fullName>
    </recommendedName>
    <alternativeName>
        <fullName evidence="7">DNA 3'-5' helicase RecQ</fullName>
    </alternativeName>
</protein>
<keyword evidence="11" id="KW-1185">Reference proteome</keyword>
<reference evidence="11" key="2">
    <citation type="submission" date="2016-03" db="EMBL/GenBank/DDBJ databases">
        <authorList>
            <person name="Seldin L."/>
        </authorList>
    </citation>
    <scope>NUCLEOTIDE SEQUENCE [LARGE SCALE GENOMIC DNA]</scope>
    <source>
        <strain evidence="11">PP9</strain>
    </source>
</reference>
<dbReference type="SUPFAM" id="SSF52540">
    <property type="entry name" value="P-loop containing nucleoside triphosphate hydrolases"/>
    <property type="match status" value="1"/>
</dbReference>
<dbReference type="GO" id="GO:0003677">
    <property type="term" value="F:DNA binding"/>
    <property type="evidence" value="ECO:0007669"/>
    <property type="project" value="UniProtKB-KW"/>
</dbReference>
<evidence type="ECO:0000256" key="6">
    <source>
        <dbReference type="ARBA" id="ARBA00044535"/>
    </source>
</evidence>
<dbReference type="STRING" id="241244.ATY39_03675"/>
<evidence type="ECO:0000256" key="1">
    <source>
        <dbReference type="ARBA" id="ARBA00022741"/>
    </source>
</evidence>
<keyword evidence="1" id="KW-0547">Nucleotide-binding</keyword>
<keyword evidence="3 10" id="KW-0347">Helicase</keyword>
<evidence type="ECO:0000256" key="4">
    <source>
        <dbReference type="ARBA" id="ARBA00022840"/>
    </source>
</evidence>
<dbReference type="Proteomes" id="UP000076021">
    <property type="component" value="Chromosome"/>
</dbReference>
<dbReference type="AlphaFoldDB" id="A0A143HAZ1"/>
<dbReference type="KEGG" id="rst:ATY39_03675"/>
<dbReference type="InterPro" id="IPR032284">
    <property type="entry name" value="RecQ_Zn-bd"/>
</dbReference>
<evidence type="ECO:0000313" key="10">
    <source>
        <dbReference type="EMBL" id="AMW98619.1"/>
    </source>
</evidence>
<dbReference type="PROSITE" id="PS51192">
    <property type="entry name" value="HELICASE_ATP_BIND_1"/>
    <property type="match status" value="1"/>
</dbReference>
<dbReference type="CDD" id="cd17920">
    <property type="entry name" value="DEXHc_RecQ"/>
    <property type="match status" value="1"/>
</dbReference>
<dbReference type="GO" id="GO:0043590">
    <property type="term" value="C:bacterial nucleoid"/>
    <property type="evidence" value="ECO:0007669"/>
    <property type="project" value="TreeGrafter"/>
</dbReference>
<accession>A0A143HAZ1</accession>
<dbReference type="Pfam" id="PF16124">
    <property type="entry name" value="RecQ_Zn_bind"/>
    <property type="match status" value="1"/>
</dbReference>
<dbReference type="InterPro" id="IPR001650">
    <property type="entry name" value="Helicase_C-like"/>
</dbReference>
<evidence type="ECO:0000256" key="5">
    <source>
        <dbReference type="ARBA" id="ARBA00023125"/>
    </source>
</evidence>
<dbReference type="InterPro" id="IPR004589">
    <property type="entry name" value="DNA_helicase_ATP-dep_RecQ"/>
</dbReference>
<gene>
    <name evidence="10" type="ORF">ATY39_03675</name>
</gene>
<dbReference type="GO" id="GO:0005524">
    <property type="term" value="F:ATP binding"/>
    <property type="evidence" value="ECO:0007669"/>
    <property type="project" value="UniProtKB-KW"/>
</dbReference>
<keyword evidence="2" id="KW-0378">Hydrolase</keyword>
<evidence type="ECO:0000313" key="11">
    <source>
        <dbReference type="Proteomes" id="UP000076021"/>
    </source>
</evidence>
<evidence type="ECO:0000259" key="9">
    <source>
        <dbReference type="PROSITE" id="PS51194"/>
    </source>
</evidence>
<sequence length="478" mass="55400">MKLEDILYRHFGYEAFREGQKEVIEAILEGRDAVALLPTGMGKSLCYQLPGYILNGPILIISPLLSLMQDQVDSLKRFGEKRVIAFNSFLQGSEKLHALQRIATYRYIFISPEMLATDLIQRVFQKIDFSLIVVDEAHCISQWGFDFRPDYLKIASWIPKRNRPPILALSATATEQVVIDIKTYLKMIHPFEYIHSVERPNIHYDVINLPSVEEKLPWIINHVVQTEGPGIIYTQSRKKTLLYAEELRKKQIRAAAYHAGMEMEDRQFIQQQFQSGELEWICATTAFGMGIHKDNVYQVLHDHIPATMANYMQEVGRAGRDGKDALAILVHSPKDEDQTRFIVTDDLPCSYHVEAFMEYQRLEQDPKKMIDLNQISETGYRVLSYWMAQLPGEKVIQKLEDLRRQKVEQIREVANFVEAQKCMREGLVSYFGQSLEEKPPNCCHFCGINHQEIVATREFHPVSRNRPSWQERLHALMP</sequence>
<dbReference type="InterPro" id="IPR002464">
    <property type="entry name" value="DNA/RNA_helicase_DEAH_CS"/>
</dbReference>
<dbReference type="InterPro" id="IPR011545">
    <property type="entry name" value="DEAD/DEAH_box_helicase_dom"/>
</dbReference>
<dbReference type="InterPro" id="IPR027417">
    <property type="entry name" value="P-loop_NTPase"/>
</dbReference>
<proteinExistence type="predicted"/>
<organism evidence="10 11">
    <name type="scientific">Rummeliibacillus stabekisii</name>
    <dbReference type="NCBI Taxonomy" id="241244"/>
    <lineage>
        <taxon>Bacteria</taxon>
        <taxon>Bacillati</taxon>
        <taxon>Bacillota</taxon>
        <taxon>Bacilli</taxon>
        <taxon>Bacillales</taxon>
        <taxon>Caryophanaceae</taxon>
        <taxon>Rummeliibacillus</taxon>
    </lineage>
</organism>
<dbReference type="GO" id="GO:0005737">
    <property type="term" value="C:cytoplasm"/>
    <property type="evidence" value="ECO:0007669"/>
    <property type="project" value="TreeGrafter"/>
</dbReference>